<reference evidence="1 2" key="1">
    <citation type="submission" date="2017-01" db="EMBL/GenBank/DDBJ databases">
        <title>Complete genome sequence of esterase-producing bacterium Croceicoccus marinus E4A9.</title>
        <authorList>
            <person name="Wu Y.-H."/>
            <person name="Cheng H."/>
            <person name="Xu L."/>
            <person name="Huo Y.-Y."/>
            <person name="Wang C.-S."/>
            <person name="Xu X.-W."/>
        </authorList>
    </citation>
    <scope>NUCLEOTIDE SEQUENCE [LARGE SCALE GENOMIC DNA]</scope>
    <source>
        <strain evidence="1 2">E4A9</strain>
    </source>
</reference>
<name>A0A1Z1FBF9_9SPHN</name>
<dbReference type="AlphaFoldDB" id="A0A1Z1FBF9"/>
<evidence type="ECO:0000313" key="2">
    <source>
        <dbReference type="Proteomes" id="UP000195807"/>
    </source>
</evidence>
<sequence length="167" mass="18733">MAGERAHACPVGGSRGLTDGEKALVASVFGSAIDPAPVTIRRGKWFPLQPRNTVMAPCGHIHFPADHGLYCDDFADGSLLAQGLFIHEMTHVWQSQQRGKYWLVLMRHPFCRYDYAVRPGQPLHRYGIEQQAEIVRHVFLLRRGFALRGAPPLLQLESILPFRPAKP</sequence>
<dbReference type="OrthoDB" id="8686772at2"/>
<keyword evidence="2" id="KW-1185">Reference proteome</keyword>
<proteinExistence type="predicted"/>
<dbReference type="RefSeq" id="WP_066844888.1">
    <property type="nucleotide sequence ID" value="NZ_CP019602.1"/>
</dbReference>
<dbReference type="KEGG" id="cman:A9D14_07720"/>
<dbReference type="Proteomes" id="UP000195807">
    <property type="component" value="Chromosome"/>
</dbReference>
<organism evidence="1 2">
    <name type="scientific">Croceicoccus marinus</name>
    <dbReference type="NCBI Taxonomy" id="450378"/>
    <lineage>
        <taxon>Bacteria</taxon>
        <taxon>Pseudomonadati</taxon>
        <taxon>Pseudomonadota</taxon>
        <taxon>Alphaproteobacteria</taxon>
        <taxon>Sphingomonadales</taxon>
        <taxon>Erythrobacteraceae</taxon>
        <taxon>Croceicoccus</taxon>
    </lineage>
</organism>
<evidence type="ECO:0000313" key="1">
    <source>
        <dbReference type="EMBL" id="ARU16105.1"/>
    </source>
</evidence>
<accession>A0A1Z1FBF9</accession>
<dbReference type="EMBL" id="CP019602">
    <property type="protein sequence ID" value="ARU16105.1"/>
    <property type="molecule type" value="Genomic_DNA"/>
</dbReference>
<gene>
    <name evidence="1" type="ORF">A9D14_07720</name>
</gene>
<protein>
    <submittedName>
        <fullName evidence="1">Vgr related protein</fullName>
    </submittedName>
</protein>
<dbReference type="STRING" id="450378.GCA_001661675_01546"/>